<dbReference type="GO" id="GO:0030313">
    <property type="term" value="C:cell envelope"/>
    <property type="evidence" value="ECO:0007669"/>
    <property type="project" value="UniProtKB-SubCell"/>
</dbReference>
<dbReference type="RefSeq" id="WP_091352673.1">
    <property type="nucleotide sequence ID" value="NZ_SMZX01000002.1"/>
</dbReference>
<comment type="caution">
    <text evidence="8">The sequence shown here is derived from an EMBL/GenBank/DDBJ whole genome shotgun (WGS) entry which is preliminary data.</text>
</comment>
<dbReference type="InterPro" id="IPR007348">
    <property type="entry name" value="CopC_dom"/>
</dbReference>
<evidence type="ECO:0000256" key="5">
    <source>
        <dbReference type="SAM" id="Phobius"/>
    </source>
</evidence>
<dbReference type="GO" id="GO:0046688">
    <property type="term" value="P:response to copper ion"/>
    <property type="evidence" value="ECO:0007669"/>
    <property type="project" value="InterPro"/>
</dbReference>
<dbReference type="GO" id="GO:0005507">
    <property type="term" value="F:copper ion binding"/>
    <property type="evidence" value="ECO:0007669"/>
    <property type="project" value="InterPro"/>
</dbReference>
<evidence type="ECO:0000256" key="6">
    <source>
        <dbReference type="SAM" id="SignalP"/>
    </source>
</evidence>
<dbReference type="GO" id="GO:0006825">
    <property type="term" value="P:copper ion transport"/>
    <property type="evidence" value="ECO:0007669"/>
    <property type="project" value="InterPro"/>
</dbReference>
<dbReference type="GO" id="GO:0005886">
    <property type="term" value="C:plasma membrane"/>
    <property type="evidence" value="ECO:0007669"/>
    <property type="project" value="TreeGrafter"/>
</dbReference>
<evidence type="ECO:0000256" key="2">
    <source>
        <dbReference type="ARBA" id="ARBA00022723"/>
    </source>
</evidence>
<feature type="domain" description="CopC" evidence="7">
    <location>
        <begin position="34"/>
        <end position="128"/>
    </location>
</feature>
<feature type="chain" id="PRO_5021000675" evidence="6">
    <location>
        <begin position="34"/>
        <end position="189"/>
    </location>
</feature>
<name>A0A4V3B338_9MICO</name>
<dbReference type="InterPro" id="IPR014755">
    <property type="entry name" value="Cu-Rt/internalin_Ig-like"/>
</dbReference>
<comment type="subcellular location">
    <subcellularLocation>
        <location evidence="1">Cell envelope</location>
    </subcellularLocation>
</comment>
<keyword evidence="5" id="KW-1133">Transmembrane helix</keyword>
<gene>
    <name evidence="8" type="ORF">E2R54_08065</name>
</gene>
<keyword evidence="3 6" id="KW-0732">Signal</keyword>
<dbReference type="Proteomes" id="UP000295633">
    <property type="component" value="Unassembled WGS sequence"/>
</dbReference>
<sequence>MFSTTRLTSRRAGVVAATVAALLLLAPAPAASAHDELLSSDPKADEIAGTTPDSITLTFSDAPSTEPGATQFAVYDEACSAIAAGEPTVDGNTVSQAISGPVEGAVLVQWRVVSSDGHPISDEYTFSVGEDGKVSAVEQCGETLAEQAEGSSEGFNAVPYAVGGAIIFTAVGVVIAVAIVRGRRGATKE</sequence>
<dbReference type="SUPFAM" id="SSF81296">
    <property type="entry name" value="E set domains"/>
    <property type="match status" value="1"/>
</dbReference>
<evidence type="ECO:0000256" key="3">
    <source>
        <dbReference type="ARBA" id="ARBA00022729"/>
    </source>
</evidence>
<evidence type="ECO:0000259" key="7">
    <source>
        <dbReference type="Pfam" id="PF04234"/>
    </source>
</evidence>
<organism evidence="8 9">
    <name type="scientific">Microbacterium oleivorans</name>
    <dbReference type="NCBI Taxonomy" id="273677"/>
    <lineage>
        <taxon>Bacteria</taxon>
        <taxon>Bacillati</taxon>
        <taxon>Actinomycetota</taxon>
        <taxon>Actinomycetes</taxon>
        <taxon>Micrococcales</taxon>
        <taxon>Microbacteriaceae</taxon>
        <taxon>Microbacterium</taxon>
    </lineage>
</organism>
<feature type="signal peptide" evidence="6">
    <location>
        <begin position="1"/>
        <end position="33"/>
    </location>
</feature>
<reference evidence="8 9" key="1">
    <citation type="submission" date="2019-03" db="EMBL/GenBank/DDBJ databases">
        <title>Genome Sequencing and Assembly of Various Microbes Isolated from Partially Reclaimed Soil and Acid Mine Drainage (AMD) Site.</title>
        <authorList>
            <person name="Steinbock B."/>
            <person name="Bechtold R."/>
            <person name="Sevigny J.L."/>
            <person name="Thomas D."/>
            <person name="Cuthill L.R."/>
            <person name="Aveiro Johannsen E.J."/>
            <person name="Thomas K."/>
            <person name="Ghosh A."/>
        </authorList>
    </citation>
    <scope>NUCLEOTIDE SEQUENCE [LARGE SCALE GENOMIC DNA]</scope>
    <source>
        <strain evidence="8 9">F-B2</strain>
    </source>
</reference>
<keyword evidence="4" id="KW-0186">Copper</keyword>
<dbReference type="STRING" id="273677.BW34_00047"/>
<protein>
    <submittedName>
        <fullName evidence="8">Copper resistance protein CopC</fullName>
    </submittedName>
</protein>
<dbReference type="GO" id="GO:0042597">
    <property type="term" value="C:periplasmic space"/>
    <property type="evidence" value="ECO:0007669"/>
    <property type="project" value="InterPro"/>
</dbReference>
<dbReference type="AlphaFoldDB" id="A0A4V3B338"/>
<dbReference type="EMBL" id="SMZX01000002">
    <property type="protein sequence ID" value="TDL43190.1"/>
    <property type="molecule type" value="Genomic_DNA"/>
</dbReference>
<dbReference type="Pfam" id="PF04234">
    <property type="entry name" value="CopC"/>
    <property type="match status" value="1"/>
</dbReference>
<evidence type="ECO:0000313" key="8">
    <source>
        <dbReference type="EMBL" id="TDL43190.1"/>
    </source>
</evidence>
<keyword evidence="5" id="KW-0472">Membrane</keyword>
<dbReference type="PANTHER" id="PTHR34820">
    <property type="entry name" value="INNER MEMBRANE PROTEIN YEBZ"/>
    <property type="match status" value="1"/>
</dbReference>
<accession>A0A4V3B338</accession>
<evidence type="ECO:0000313" key="9">
    <source>
        <dbReference type="Proteomes" id="UP000295633"/>
    </source>
</evidence>
<dbReference type="InterPro" id="IPR014756">
    <property type="entry name" value="Ig_E-set"/>
</dbReference>
<dbReference type="PANTHER" id="PTHR34820:SF4">
    <property type="entry name" value="INNER MEMBRANE PROTEIN YEBZ"/>
    <property type="match status" value="1"/>
</dbReference>
<dbReference type="InterPro" id="IPR032694">
    <property type="entry name" value="CopC/D"/>
</dbReference>
<evidence type="ECO:0000256" key="4">
    <source>
        <dbReference type="ARBA" id="ARBA00023008"/>
    </source>
</evidence>
<evidence type="ECO:0000256" key="1">
    <source>
        <dbReference type="ARBA" id="ARBA00004196"/>
    </source>
</evidence>
<feature type="transmembrane region" description="Helical" evidence="5">
    <location>
        <begin position="157"/>
        <end position="180"/>
    </location>
</feature>
<keyword evidence="2" id="KW-0479">Metal-binding</keyword>
<keyword evidence="5" id="KW-0812">Transmembrane</keyword>
<dbReference type="Gene3D" id="2.60.40.1220">
    <property type="match status" value="1"/>
</dbReference>
<proteinExistence type="predicted"/>